<gene>
    <name evidence="5" type="ORF">BJF93_00025</name>
</gene>
<dbReference type="CDD" id="cd06342">
    <property type="entry name" value="PBP1_ABC_LIVBP-like"/>
    <property type="match status" value="1"/>
</dbReference>
<protein>
    <submittedName>
        <fullName evidence="5">Amino acid ABC transporter</fullName>
    </submittedName>
</protein>
<feature type="signal peptide" evidence="3">
    <location>
        <begin position="1"/>
        <end position="26"/>
    </location>
</feature>
<comment type="caution">
    <text evidence="5">The sequence shown here is derived from an EMBL/GenBank/DDBJ whole genome shotgun (WGS) entry which is preliminary data.</text>
</comment>
<reference evidence="5 6" key="1">
    <citation type="submission" date="2016-09" db="EMBL/GenBank/DDBJ databases">
        <title>Rhizobium sp. nov., a novel species isolated from the rice rhizosphere.</title>
        <authorList>
            <person name="Zhao J."/>
            <person name="Zhang X."/>
        </authorList>
    </citation>
    <scope>NUCLEOTIDE SEQUENCE [LARGE SCALE GENOMIC DNA]</scope>
    <source>
        <strain evidence="5 6">1.7048</strain>
    </source>
</reference>
<dbReference type="InterPro" id="IPR028081">
    <property type="entry name" value="Leu-bd"/>
</dbReference>
<keyword evidence="6" id="KW-1185">Reference proteome</keyword>
<dbReference type="SUPFAM" id="SSF53822">
    <property type="entry name" value="Periplasmic binding protein-like I"/>
    <property type="match status" value="1"/>
</dbReference>
<comment type="similarity">
    <text evidence="1">Belongs to the leucine-binding protein family.</text>
</comment>
<dbReference type="Gene3D" id="3.40.50.2300">
    <property type="match status" value="2"/>
</dbReference>
<name>A0A1Q9B074_9HYPH</name>
<evidence type="ECO:0000313" key="6">
    <source>
        <dbReference type="Proteomes" id="UP000186364"/>
    </source>
</evidence>
<accession>A0A1Q9B074</accession>
<dbReference type="RefSeq" id="WP_075626407.1">
    <property type="nucleotide sequence ID" value="NZ_FOAM01000011.1"/>
</dbReference>
<dbReference type="InterPro" id="IPR028082">
    <property type="entry name" value="Peripla_BP_I"/>
</dbReference>
<keyword evidence="2 3" id="KW-0732">Signal</keyword>
<evidence type="ECO:0000256" key="3">
    <source>
        <dbReference type="SAM" id="SignalP"/>
    </source>
</evidence>
<evidence type="ECO:0000313" key="5">
    <source>
        <dbReference type="EMBL" id="OLP61375.1"/>
    </source>
</evidence>
<dbReference type="EMBL" id="MKIP01000032">
    <property type="protein sequence ID" value="OLP61375.1"/>
    <property type="molecule type" value="Genomic_DNA"/>
</dbReference>
<dbReference type="Pfam" id="PF13458">
    <property type="entry name" value="Peripla_BP_6"/>
    <property type="match status" value="1"/>
</dbReference>
<evidence type="ECO:0000256" key="1">
    <source>
        <dbReference type="ARBA" id="ARBA00010062"/>
    </source>
</evidence>
<dbReference type="Proteomes" id="UP000186364">
    <property type="component" value="Unassembled WGS sequence"/>
</dbReference>
<evidence type="ECO:0000256" key="2">
    <source>
        <dbReference type="ARBA" id="ARBA00022729"/>
    </source>
</evidence>
<proteinExistence type="inferred from homology"/>
<feature type="chain" id="PRO_5010199633" evidence="3">
    <location>
        <begin position="27"/>
        <end position="364"/>
    </location>
</feature>
<dbReference type="AlphaFoldDB" id="A0A1Q9B074"/>
<sequence length="364" mass="38091">MPKHLLGGLFLAAGLLSLAIAGPAQAAGLRIAVVAPTEGAFAILGQQIIAGARFEAEKRGSTIVVVPERCEEGGEDALKSSLSDARAEAAIGFLCTESLTATLPALAEAGIPAITLSVRSDILMEDALKNRWPLFRLAPSGKTEGDTAAQAILARWRDQPIGLIDDGTIHGRELVAAVRAKLEEVGLTPAFTDTFRPGQEQQIALVRRLVRSGATHVFIGGDRSDIAIIARDAAGEKAGLTLMGGEALQAADGAVPLAEGTLAIGVPDPAERADAAPVVDAMRAANLVPEGYVLPAYAAVTLLETAKDRGASDKTSLVDALLKDPFPTVIGPVHFEANHELAKPRYRLLEWRDGRFGLASPVME</sequence>
<feature type="domain" description="Leucine-binding protein" evidence="4">
    <location>
        <begin position="29"/>
        <end position="354"/>
    </location>
</feature>
<dbReference type="OrthoDB" id="8439308at2"/>
<dbReference type="PANTHER" id="PTHR47151:SF2">
    <property type="entry name" value="AMINO ACID BINDING PROTEIN"/>
    <property type="match status" value="1"/>
</dbReference>
<dbReference type="PANTHER" id="PTHR47151">
    <property type="entry name" value="LEU/ILE/VAL-BINDING ABC TRANSPORTER SUBUNIT"/>
    <property type="match status" value="1"/>
</dbReference>
<organism evidence="5 6">
    <name type="scientific">Xaviernesmea oryzae</name>
    <dbReference type="NCBI Taxonomy" id="464029"/>
    <lineage>
        <taxon>Bacteria</taxon>
        <taxon>Pseudomonadati</taxon>
        <taxon>Pseudomonadota</taxon>
        <taxon>Alphaproteobacteria</taxon>
        <taxon>Hyphomicrobiales</taxon>
        <taxon>Rhizobiaceae</taxon>
        <taxon>Rhizobium/Agrobacterium group</taxon>
        <taxon>Xaviernesmea</taxon>
    </lineage>
</organism>
<evidence type="ECO:0000259" key="4">
    <source>
        <dbReference type="Pfam" id="PF13458"/>
    </source>
</evidence>